<dbReference type="Proteomes" id="UP000619244">
    <property type="component" value="Unassembled WGS sequence"/>
</dbReference>
<dbReference type="SUPFAM" id="SSF48208">
    <property type="entry name" value="Six-hairpin glycosidases"/>
    <property type="match status" value="1"/>
</dbReference>
<evidence type="ECO:0000256" key="1">
    <source>
        <dbReference type="ARBA" id="ARBA00007072"/>
    </source>
</evidence>
<dbReference type="InterPro" id="IPR004197">
    <property type="entry name" value="Cellulase_Ig-like"/>
</dbReference>
<dbReference type="PANTHER" id="PTHR22298">
    <property type="entry name" value="ENDO-1,4-BETA-GLUCANASE"/>
    <property type="match status" value="1"/>
</dbReference>
<evidence type="ECO:0000256" key="5">
    <source>
        <dbReference type="ARBA" id="ARBA00023326"/>
    </source>
</evidence>
<proteinExistence type="inferred from homology"/>
<dbReference type="InterPro" id="IPR013783">
    <property type="entry name" value="Ig-like_fold"/>
</dbReference>
<dbReference type="InterPro" id="IPR001701">
    <property type="entry name" value="Glyco_hydro_9"/>
</dbReference>
<dbReference type="EMBL" id="BMVU01000021">
    <property type="protein sequence ID" value="GGX84566.1"/>
    <property type="molecule type" value="Genomic_DNA"/>
</dbReference>
<evidence type="ECO:0000259" key="7">
    <source>
        <dbReference type="Pfam" id="PF02927"/>
    </source>
</evidence>
<dbReference type="InterPro" id="IPR008928">
    <property type="entry name" value="6-hairpin_glycosidase_sf"/>
</dbReference>
<dbReference type="Pfam" id="PF00759">
    <property type="entry name" value="Glyco_hydro_9"/>
    <property type="match status" value="1"/>
</dbReference>
<organism evidence="8 9">
    <name type="scientific">Streptomyces minutiscleroticus</name>
    <dbReference type="NCBI Taxonomy" id="68238"/>
    <lineage>
        <taxon>Bacteria</taxon>
        <taxon>Bacillati</taxon>
        <taxon>Actinomycetota</taxon>
        <taxon>Actinomycetes</taxon>
        <taxon>Kitasatosporales</taxon>
        <taxon>Streptomycetaceae</taxon>
        <taxon>Streptomyces</taxon>
    </lineage>
</organism>
<reference evidence="8" key="1">
    <citation type="journal article" date="2014" name="Int. J. Syst. Evol. Microbiol.">
        <title>Complete genome sequence of Corynebacterium casei LMG S-19264T (=DSM 44701T), isolated from a smear-ripened cheese.</title>
        <authorList>
            <consortium name="US DOE Joint Genome Institute (JGI-PGF)"/>
            <person name="Walter F."/>
            <person name="Albersmeier A."/>
            <person name="Kalinowski J."/>
            <person name="Ruckert C."/>
        </authorList>
    </citation>
    <scope>NUCLEOTIDE SEQUENCE</scope>
    <source>
        <strain evidence="8">JCM 4790</strain>
    </source>
</reference>
<dbReference type="InterPro" id="IPR014756">
    <property type="entry name" value="Ig_E-set"/>
</dbReference>
<dbReference type="SUPFAM" id="SSF81296">
    <property type="entry name" value="E set domains"/>
    <property type="match status" value="1"/>
</dbReference>
<keyword evidence="3" id="KW-0119">Carbohydrate metabolism</keyword>
<comment type="caution">
    <text evidence="8">The sequence shown here is derived from an EMBL/GenBank/DDBJ whole genome shotgun (WGS) entry which is preliminary data.</text>
</comment>
<evidence type="ECO:0000313" key="8">
    <source>
        <dbReference type="EMBL" id="GGX84566.1"/>
    </source>
</evidence>
<dbReference type="InterPro" id="IPR012341">
    <property type="entry name" value="6hp_glycosidase-like_sf"/>
</dbReference>
<dbReference type="GO" id="GO:0000272">
    <property type="term" value="P:polysaccharide catabolic process"/>
    <property type="evidence" value="ECO:0007669"/>
    <property type="project" value="UniProtKB-KW"/>
</dbReference>
<keyword evidence="5" id="KW-0624">Polysaccharide degradation</keyword>
<evidence type="ECO:0000313" key="9">
    <source>
        <dbReference type="Proteomes" id="UP000619244"/>
    </source>
</evidence>
<evidence type="ECO:0000256" key="2">
    <source>
        <dbReference type="ARBA" id="ARBA00022801"/>
    </source>
</evidence>
<gene>
    <name evidence="8" type="ORF">GCM10010358_43480</name>
</gene>
<evidence type="ECO:0000259" key="6">
    <source>
        <dbReference type="Pfam" id="PF00759"/>
    </source>
</evidence>
<evidence type="ECO:0000256" key="4">
    <source>
        <dbReference type="ARBA" id="ARBA00023295"/>
    </source>
</evidence>
<keyword evidence="4" id="KW-0326">Glycosidase</keyword>
<accession>A0A918NPA0</accession>
<dbReference type="GO" id="GO:0008810">
    <property type="term" value="F:cellulase activity"/>
    <property type="evidence" value="ECO:0007669"/>
    <property type="project" value="InterPro"/>
</dbReference>
<keyword evidence="2 8" id="KW-0378">Hydrolase</keyword>
<name>A0A918NPA0_9ACTN</name>
<evidence type="ECO:0000256" key="3">
    <source>
        <dbReference type="ARBA" id="ARBA00023277"/>
    </source>
</evidence>
<feature type="domain" description="Glycoside hydrolase family 9" evidence="6">
    <location>
        <begin position="106"/>
        <end position="592"/>
    </location>
</feature>
<dbReference type="Gene3D" id="1.50.10.10">
    <property type="match status" value="1"/>
</dbReference>
<dbReference type="CDD" id="cd02850">
    <property type="entry name" value="E_set_Cellulase_N"/>
    <property type="match status" value="1"/>
</dbReference>
<dbReference type="Gene3D" id="2.60.40.10">
    <property type="entry name" value="Immunoglobulins"/>
    <property type="match status" value="1"/>
</dbReference>
<protein>
    <submittedName>
        <fullName evidence="8">Hydrolase</fullName>
    </submittedName>
</protein>
<comment type="similarity">
    <text evidence="1">Belongs to the glycosyl hydrolase 9 (cellulase E) family.</text>
</comment>
<sequence length="600" mass="64129">MAAAVRVNQAGYLADEKKYAYVMGDGGALDGAGFTVVDEDGRTALRGELGPSTGKWNSAYDTVRTVDLSALTRAGTYRLRLTGQDAGRSRPVRFRVGSARQVTRPLLEDGVHFFRTQRDGEDVLPEATGREASHLTDERAVVYASPHYDSATGRTTDTGLTEVAGPVDVSGGWFDAGDFLKFTGTASYAVAQMLTAVRDAPAVPGLPEEARHGLRWLDKMWDGTDGVLYSQVGLGAGNDRIRSDHDVWRLPEEDDALTVEPGDPDYFVKYRPVFRANEPGDPVSPNLAGRVAAAFALAAQTEAEDDPSAAGRWLAKAAAVYAKADTRPRGALVTTVPGSFYQEDAWQDDMEWAAVELARAADVLDDGRRARWEREAAGWARAYVRSGARGTLGLADVSALAHADLLSSADAGEEVSEVLEADLGRQLEQGGKRAAGDPFRAGVVLTDFDAVPHAFGLVATAELYARATGDHRYDAFAARQRAWVFGSNAWGTGFVVGAGERYPHCLEHQVANLAMSRTGKGDILRGAVVNGPNRADRLRKPSPSDAVRPCSAAPEGHAWADFDGRGAGYVDEVGAWQTVEPADDFTSTALLALSLVAARS</sequence>
<dbReference type="Pfam" id="PF02927">
    <property type="entry name" value="CelD_N"/>
    <property type="match status" value="1"/>
</dbReference>
<feature type="domain" description="Cellulase Ig-like" evidence="7">
    <location>
        <begin position="3"/>
        <end position="84"/>
    </location>
</feature>
<dbReference type="AlphaFoldDB" id="A0A918NPA0"/>
<keyword evidence="9" id="KW-1185">Reference proteome</keyword>
<reference evidence="8" key="2">
    <citation type="submission" date="2020-09" db="EMBL/GenBank/DDBJ databases">
        <authorList>
            <person name="Sun Q."/>
            <person name="Ohkuma M."/>
        </authorList>
    </citation>
    <scope>NUCLEOTIDE SEQUENCE</scope>
    <source>
        <strain evidence="8">JCM 4790</strain>
    </source>
</reference>